<reference evidence="6" key="1">
    <citation type="journal article" date="2019" name="Int. J. Syst. Evol. Microbiol.">
        <title>The Global Catalogue of Microorganisms (GCM) 10K type strain sequencing project: providing services to taxonomists for standard genome sequencing and annotation.</title>
        <authorList>
            <consortium name="The Broad Institute Genomics Platform"/>
            <consortium name="The Broad Institute Genome Sequencing Center for Infectious Disease"/>
            <person name="Wu L."/>
            <person name="Ma J."/>
        </authorList>
    </citation>
    <scope>NUCLEOTIDE SEQUENCE [LARGE SCALE GENOMIC DNA]</scope>
    <source>
        <strain evidence="6">CGMCC 4.1469</strain>
    </source>
</reference>
<keyword evidence="3" id="KW-0732">Signal</keyword>
<name>A0ABW0KWD7_9BACT</name>
<dbReference type="InterPro" id="IPR008638">
    <property type="entry name" value="FhaB/CdiA-like_TPS"/>
</dbReference>
<dbReference type="Gene3D" id="2.160.20.10">
    <property type="entry name" value="Single-stranded right-handed beta-helix, Pectin lyase-like"/>
    <property type="match status" value="2"/>
</dbReference>
<dbReference type="PANTHER" id="PTHR12338">
    <property type="entry name" value="AUTOTRANSPORTER"/>
    <property type="match status" value="1"/>
</dbReference>
<dbReference type="InterPro" id="IPR050909">
    <property type="entry name" value="Bact_Autotransporter_VF"/>
</dbReference>
<evidence type="ECO:0000256" key="3">
    <source>
        <dbReference type="ARBA" id="ARBA00022729"/>
    </source>
</evidence>
<evidence type="ECO:0000313" key="5">
    <source>
        <dbReference type="EMBL" id="MFC5456921.1"/>
    </source>
</evidence>
<comment type="subcellular location">
    <subcellularLocation>
        <location evidence="1">Secreted</location>
    </subcellularLocation>
</comment>
<dbReference type="InterPro" id="IPR011050">
    <property type="entry name" value="Pectin_lyase_fold/virulence"/>
</dbReference>
<evidence type="ECO:0000256" key="2">
    <source>
        <dbReference type="ARBA" id="ARBA00022525"/>
    </source>
</evidence>
<dbReference type="NCBIfam" id="TIGR01901">
    <property type="entry name" value="adhes_NPXG"/>
    <property type="match status" value="1"/>
</dbReference>
<comment type="caution">
    <text evidence="5">The sequence shown here is derived from an EMBL/GenBank/DDBJ whole genome shotgun (WGS) entry which is preliminary data.</text>
</comment>
<dbReference type="Proteomes" id="UP001596052">
    <property type="component" value="Unassembled WGS sequence"/>
</dbReference>
<dbReference type="SUPFAM" id="SSF51126">
    <property type="entry name" value="Pectin lyase-like"/>
    <property type="match status" value="1"/>
</dbReference>
<dbReference type="RefSeq" id="WP_377169669.1">
    <property type="nucleotide sequence ID" value="NZ_JBHSMQ010000007.1"/>
</dbReference>
<keyword evidence="2" id="KW-0964">Secreted</keyword>
<dbReference type="SMART" id="SM00912">
    <property type="entry name" value="Haemagg_act"/>
    <property type="match status" value="1"/>
</dbReference>
<sequence length="1737" mass="171651">MIQIFANPTGGVVVLGDAQIQSTFPGLTTIHQQTDRAIIDWSSFNIASGEHTQFIVPDASSATLNRVLDGGPSLLNGTLTSNGQIFLINASGIIFGQGSVVDVAGLTASTLNLSNSDFMAGGAMVYQGTSTAGVSNAGEIRASSGDVFLIGLQVNNSGSIRAPNGTVGLAAGTDVLIMPAGDERVVVRNAAGPQRGTGVTNSGLIQANVAELKAHGGNVYALAIRNTGRIAATAATRQGGRIILSANGGNIENTGSLVARGSAGSGGQIKINAGSRGRVSLGGRVDADGPTGRGGSIDVSAGEVTVRRAIVVSADGKTAGGEIEINARPADEGAVAPPATTTFIDGTIRADSASGMGGVIRLGGNTLTLGGEALISASGATGGGSIFAGGGMQGLDARMTNSTQVEIQQGAILTANAGSSGDGGTVVVFASGQLSFAGSVQARGGLLGGDGGQAELSGKQALVLESLTGRVDLSAPQGMAGTLLLDPNDILISDCVVGNTITNPAQANALRASDISAWLDANCGNLIIQTDVNAAGGSGDITLAGLIQWSSHASLTIQAQRDFIMTAQGSIQAMGAGNVTVNAGRSVQIQSGAEILTHCGNVTLNANQGTTSFEGDFQSIIIGGHVISDSGNITLAGRSGGTETVAILLDNGGAVTAGGFGVVTLQTLDGSVAGHGAITTWGLKLQGAGDFFLSSTDNAVQTITSIGTIGSVQIINTLGLTVGSIGEDSGLSTLRGVSIITTNTDHIRVNENITSQGGVITLTGFGIEVNGSRISNAGEGSIYLNAQREINANSGATISVVDGLMKLDANQQTTPTGGNFAGILLSNATLTTTGKGAIVLNGRGGDSGDGNTGILLLNGATIHSTSTAPNAGSITLLGTTGGGGSGNHGVALQDAGTAIISAGGRVQMSGSGAGAGTGTENTGVSLGENTAVTNSGEILVLTDTVALSGAAFVGGGGTLEVRTVSAGTTIGLGDGAAGTLLLDNAAIGALSGLSHITIGSLTPAYVDVRATTWHAPLTIQTLGEIVVSGQILDLGGMVTLSASSTLLCADIATAGGDILISSPLTLGASATLDTTNHGAVPAGAAITLGGVVYGSFNPTADLTLNAGTLGVVTVQGDAGQNGAPLHALSLTGGTLAGAPQIYAQTFSATFNGVTDLSHLNATTATVNGRTGDDTFIFIQVPASLMVNGAAGSDTLTFAAAMGPVTVSADSLTSIENVIGSASHAGTLIGHAAGGNVFQITAPNAGTLGTLHFSSFENLTGSVSGTSQFVFLNQATVSGRVDGLGNPQAVIIVNDSGLQSGQTYTITSSQISVAGRTYAFQGITTLGLNLGAGNDTTATSFYTFAQNFNGGGGNNQLLVDGTTVVTTPLTRPGFGTISTTGFATSTTGAPPKITNVFLQNFVFIASTLLTDSTQTNNYNTTSIAGAFWAGSVGSVGAQIAASVLGGGAGGTGGISSFFNGAGALGSVGGGGPVSQSLQSQMDASTSATTERELNLSLGGDGTVRLQNGGGLLSIAPGIGAASRNSLAQLEASMSLLAQSELSLGAIGRAEAPLTPQGGAQPITLGDPLPSPGMRQFLSRAANPSAFSTLYLALGGDGTARLEYGYGSITMEVNDRPVPAVIESSLSSSISPGSFGELAHALGAEGEYHLLPEQGLALMDAAGSPAPADVKIFLRVQLAPATEAQLSRTLGGDGSALVQPADGMEHMSLDGTPAGPFVMLKLQNATAPESVMELDSALR</sequence>
<accession>A0ABW0KWD7</accession>
<dbReference type="Pfam" id="PF05860">
    <property type="entry name" value="TPS"/>
    <property type="match status" value="1"/>
</dbReference>
<evidence type="ECO:0000259" key="4">
    <source>
        <dbReference type="SMART" id="SM00912"/>
    </source>
</evidence>
<dbReference type="InterPro" id="IPR012334">
    <property type="entry name" value="Pectin_lyas_fold"/>
</dbReference>
<dbReference type="PANTHER" id="PTHR12338:SF8">
    <property type="entry name" value="HEME_HEMOPEXIN-BINDING PROTEIN"/>
    <property type="match status" value="1"/>
</dbReference>
<gene>
    <name evidence="5" type="ORF">ACFQDI_18785</name>
</gene>
<proteinExistence type="predicted"/>
<protein>
    <submittedName>
        <fullName evidence="5">Beta strand repeat-containing protein</fullName>
    </submittedName>
</protein>
<organism evidence="5 6">
    <name type="scientific">Prosthecobacter fluviatilis</name>
    <dbReference type="NCBI Taxonomy" id="445931"/>
    <lineage>
        <taxon>Bacteria</taxon>
        <taxon>Pseudomonadati</taxon>
        <taxon>Verrucomicrobiota</taxon>
        <taxon>Verrucomicrobiia</taxon>
        <taxon>Verrucomicrobiales</taxon>
        <taxon>Verrucomicrobiaceae</taxon>
        <taxon>Prosthecobacter</taxon>
    </lineage>
</organism>
<evidence type="ECO:0000313" key="6">
    <source>
        <dbReference type="Proteomes" id="UP001596052"/>
    </source>
</evidence>
<dbReference type="EMBL" id="JBHSMQ010000007">
    <property type="protein sequence ID" value="MFC5456921.1"/>
    <property type="molecule type" value="Genomic_DNA"/>
</dbReference>
<keyword evidence="6" id="KW-1185">Reference proteome</keyword>
<feature type="domain" description="Filamentous haemagglutinin FhaB/tRNA nuclease CdiA-like TPS" evidence="4">
    <location>
        <begin position="4"/>
        <end position="117"/>
    </location>
</feature>
<evidence type="ECO:0000256" key="1">
    <source>
        <dbReference type="ARBA" id="ARBA00004613"/>
    </source>
</evidence>